<reference evidence="4" key="1">
    <citation type="submission" date="2016-10" db="EMBL/GenBank/DDBJ databases">
        <authorList>
            <person name="Varghese N."/>
            <person name="Submissions S."/>
        </authorList>
    </citation>
    <scope>NUCLEOTIDE SEQUENCE [LARGE SCALE GENOMIC DNA]</scope>
    <source>
        <strain evidence="4">DSM 22361</strain>
    </source>
</reference>
<dbReference type="Gene3D" id="3.40.50.1240">
    <property type="entry name" value="Phosphoglycerate mutase-like"/>
    <property type="match status" value="1"/>
</dbReference>
<evidence type="ECO:0000256" key="2">
    <source>
        <dbReference type="PIRSR" id="PIRSR613078-2"/>
    </source>
</evidence>
<dbReference type="RefSeq" id="WP_103905746.1">
    <property type="nucleotide sequence ID" value="NZ_CP049246.1"/>
</dbReference>
<evidence type="ECO:0000256" key="1">
    <source>
        <dbReference type="PIRSR" id="PIRSR613078-1"/>
    </source>
</evidence>
<dbReference type="CDD" id="cd07067">
    <property type="entry name" value="HP_PGM_like"/>
    <property type="match status" value="1"/>
</dbReference>
<dbReference type="SMART" id="SM00855">
    <property type="entry name" value="PGAM"/>
    <property type="match status" value="1"/>
</dbReference>
<accession>A0A1H5WKE8</accession>
<organism evidence="3 4">
    <name type="scientific">Sphingobacterium lactis</name>
    <dbReference type="NCBI Taxonomy" id="797291"/>
    <lineage>
        <taxon>Bacteria</taxon>
        <taxon>Pseudomonadati</taxon>
        <taxon>Bacteroidota</taxon>
        <taxon>Sphingobacteriia</taxon>
        <taxon>Sphingobacteriales</taxon>
        <taxon>Sphingobacteriaceae</taxon>
        <taxon>Sphingobacterium</taxon>
    </lineage>
</organism>
<dbReference type="InterPro" id="IPR029033">
    <property type="entry name" value="His_PPase_superfam"/>
</dbReference>
<dbReference type="GO" id="GO:0005737">
    <property type="term" value="C:cytoplasm"/>
    <property type="evidence" value="ECO:0007669"/>
    <property type="project" value="TreeGrafter"/>
</dbReference>
<dbReference type="AlphaFoldDB" id="A0A1H5WKE8"/>
<evidence type="ECO:0000313" key="3">
    <source>
        <dbReference type="EMBL" id="SEF99972.1"/>
    </source>
</evidence>
<dbReference type="InterPro" id="IPR013078">
    <property type="entry name" value="His_Pase_superF_clade-1"/>
</dbReference>
<dbReference type="EMBL" id="FNUT01000004">
    <property type="protein sequence ID" value="SEF99972.1"/>
    <property type="molecule type" value="Genomic_DNA"/>
</dbReference>
<dbReference type="Pfam" id="PF00300">
    <property type="entry name" value="His_Phos_1"/>
    <property type="match status" value="1"/>
</dbReference>
<feature type="binding site" evidence="2">
    <location>
        <begin position="8"/>
        <end position="15"/>
    </location>
    <ligand>
        <name>substrate</name>
    </ligand>
</feature>
<dbReference type="InterPro" id="IPR001345">
    <property type="entry name" value="PG/BPGM_mutase_AS"/>
</dbReference>
<feature type="binding site" evidence="2">
    <location>
        <position position="59"/>
    </location>
    <ligand>
        <name>substrate</name>
    </ligand>
</feature>
<feature type="active site" description="Tele-phosphohistidine intermediate" evidence="1">
    <location>
        <position position="9"/>
    </location>
</feature>
<dbReference type="SUPFAM" id="SSF53254">
    <property type="entry name" value="Phosphoglycerate mutase-like"/>
    <property type="match status" value="1"/>
</dbReference>
<evidence type="ECO:0000313" key="4">
    <source>
        <dbReference type="Proteomes" id="UP000236731"/>
    </source>
</evidence>
<dbReference type="Proteomes" id="UP000236731">
    <property type="component" value="Unassembled WGS sequence"/>
</dbReference>
<name>A0A1H5WKE8_9SPHI</name>
<proteinExistence type="predicted"/>
<dbReference type="PIRSF" id="PIRSF000709">
    <property type="entry name" value="6PFK_2-Ptase"/>
    <property type="match status" value="1"/>
</dbReference>
<dbReference type="PROSITE" id="PS00175">
    <property type="entry name" value="PG_MUTASE"/>
    <property type="match status" value="1"/>
</dbReference>
<keyword evidence="4" id="KW-1185">Reference proteome</keyword>
<dbReference type="InterPro" id="IPR050275">
    <property type="entry name" value="PGM_Phosphatase"/>
</dbReference>
<dbReference type="PANTHER" id="PTHR48100:SF59">
    <property type="entry name" value="ADENOSYLCOBALAMIN_ALPHA-RIBAZOLE PHOSPHATASE"/>
    <property type="match status" value="1"/>
</dbReference>
<gene>
    <name evidence="3" type="ORF">SAMN05421877_10483</name>
</gene>
<sequence>MITICLLRHGETAYNAEGNKYCGRTDIPLTDKGIEQARRMNNLLKDYDFDQIFCSPLLRARTTAEIASGTPTKVQTDDRLIEVDFGQWEGKRSEDFIAEDPDSWTNWLADPTQFRAGNTGERGDEIIARLDSFYTELLEKFDGQTILVVGHNGINRFFMAKQLGMPLKNYRRLVQENSALTLVTLDKHKGFNLLKLNA</sequence>
<dbReference type="GO" id="GO:0016791">
    <property type="term" value="F:phosphatase activity"/>
    <property type="evidence" value="ECO:0007669"/>
    <property type="project" value="TreeGrafter"/>
</dbReference>
<dbReference type="PANTHER" id="PTHR48100">
    <property type="entry name" value="BROAD-SPECIFICITY PHOSPHATASE YOR283W-RELATED"/>
    <property type="match status" value="1"/>
</dbReference>
<feature type="active site" description="Proton donor/acceptor" evidence="1">
    <location>
        <position position="82"/>
    </location>
</feature>
<dbReference type="OrthoDB" id="9782128at2"/>
<protein>
    <submittedName>
        <fullName evidence="3">Alpha-ribazole phosphatase/probable phosphoglycerate mutase</fullName>
    </submittedName>
</protein>